<dbReference type="AlphaFoldDB" id="A0A5K1JSN2"/>
<dbReference type="SMART" id="SM00563">
    <property type="entry name" value="PlsC"/>
    <property type="match status" value="1"/>
</dbReference>
<dbReference type="GO" id="GO:0003841">
    <property type="term" value="F:1-acylglycerol-3-phosphate O-acyltransferase activity"/>
    <property type="evidence" value="ECO:0007669"/>
    <property type="project" value="UniProtKB-EC"/>
</dbReference>
<protein>
    <submittedName>
        <fullName evidence="2">1-acyl-sn-glycerol-3-phosphate acyltransferase (EC)</fullName>
        <ecNumber evidence="2">2.3.1.51</ecNumber>
    </submittedName>
</protein>
<proteinExistence type="predicted"/>
<dbReference type="GO" id="GO:0008654">
    <property type="term" value="P:phospholipid biosynthetic process"/>
    <property type="evidence" value="ECO:0007669"/>
    <property type="project" value="TreeGrafter"/>
</dbReference>
<dbReference type="InterPro" id="IPR002123">
    <property type="entry name" value="Plipid/glycerol_acylTrfase"/>
</dbReference>
<dbReference type="SUPFAM" id="SSF69593">
    <property type="entry name" value="Glycerol-3-phosphate (1)-acyltransferase"/>
    <property type="match status" value="1"/>
</dbReference>
<dbReference type="PANTHER" id="PTHR31605:SF0">
    <property type="entry name" value="GLYCEROL-3-PHOSPHATE O-ACYLTRANSFERASE 1"/>
    <property type="match status" value="1"/>
</dbReference>
<organism evidence="2">
    <name type="scientific">Ganoderma boninense</name>
    <dbReference type="NCBI Taxonomy" id="34458"/>
    <lineage>
        <taxon>Eukaryota</taxon>
        <taxon>Fungi</taxon>
        <taxon>Dikarya</taxon>
        <taxon>Basidiomycota</taxon>
        <taxon>Agaricomycotina</taxon>
        <taxon>Agaricomycetes</taxon>
        <taxon>Polyporales</taxon>
        <taxon>Polyporaceae</taxon>
        <taxon>Ganoderma</taxon>
    </lineage>
</organism>
<dbReference type="GO" id="GO:0004366">
    <property type="term" value="F:glycerol-3-phosphate O-acyltransferase activity"/>
    <property type="evidence" value="ECO:0007669"/>
    <property type="project" value="TreeGrafter"/>
</dbReference>
<dbReference type="EC" id="2.3.1.51" evidence="2"/>
<accession>A0A5K1JSN2</accession>
<reference evidence="2" key="1">
    <citation type="submission" date="2019-10" db="EMBL/GenBank/DDBJ databases">
        <authorList>
            <person name="Nor Muhammad N."/>
        </authorList>
    </citation>
    <scope>NUCLEOTIDE SEQUENCE</scope>
</reference>
<dbReference type="GO" id="GO:0016287">
    <property type="term" value="F:glycerone-phosphate O-acyltransferase activity"/>
    <property type="evidence" value="ECO:0007669"/>
    <property type="project" value="TreeGrafter"/>
</dbReference>
<dbReference type="EMBL" id="LR724314">
    <property type="protein sequence ID" value="VWO94891.1"/>
    <property type="molecule type" value="Genomic_DNA"/>
</dbReference>
<gene>
    <name evidence="2" type="primary">E9F1A7</name>
</gene>
<evidence type="ECO:0000313" key="2">
    <source>
        <dbReference type="EMBL" id="VWO94891.1"/>
    </source>
</evidence>
<evidence type="ECO:0000259" key="1">
    <source>
        <dbReference type="SMART" id="SM00563"/>
    </source>
</evidence>
<keyword evidence="2" id="KW-0808">Transferase</keyword>
<feature type="domain" description="Phospholipid/glycerol acyltransferase" evidence="1">
    <location>
        <begin position="38"/>
        <end position="199"/>
    </location>
</feature>
<dbReference type="InterPro" id="IPR052744">
    <property type="entry name" value="GPAT/DAPAT"/>
</dbReference>
<dbReference type="Pfam" id="PF01553">
    <property type="entry name" value="Acyltransferase"/>
    <property type="match status" value="1"/>
</dbReference>
<keyword evidence="2" id="KW-0012">Acyltransferase</keyword>
<name>A0A5K1JSN2_9APHY</name>
<sequence length="211" mass="23228">MELKLVYRGLRQISDWALRYYSEVYVDGEENVPHDGPLIITSCHHNEILDIATLSSRTHSCRARLAYPSPPAVTIPHGRPVCFWAKSTLFKNPLVGAVLRSSGSIPVARNPNSTAASDQPGTQSRVNEALFEETFKALEREEVIGVFPEGTSYTEPSIAQVKEGASRAAVEYVRWAKGRRGGQGQGKRLRIVPVGVVYTDKTQYQSKVSGA</sequence>
<dbReference type="PANTHER" id="PTHR31605">
    <property type="entry name" value="GLYCEROL-3-PHOSPHATE O-ACYLTRANSFERASE 1"/>
    <property type="match status" value="1"/>
</dbReference>